<keyword evidence="2" id="KW-1185">Reference proteome</keyword>
<sequence>MAMQLVSEVYKLRRVVGLLLPAFNAEFLICAASKRTNCVTCLRMSSEDSTPYFLVCNQYCIATGLLEHSCSRCHVQRCFWNEL</sequence>
<organism evidence="1 2">
    <name type="scientific">Lentinula raphanica</name>
    <dbReference type="NCBI Taxonomy" id="153919"/>
    <lineage>
        <taxon>Eukaryota</taxon>
        <taxon>Fungi</taxon>
        <taxon>Dikarya</taxon>
        <taxon>Basidiomycota</taxon>
        <taxon>Agaricomycotina</taxon>
        <taxon>Agaricomycetes</taxon>
        <taxon>Agaricomycetidae</taxon>
        <taxon>Agaricales</taxon>
        <taxon>Marasmiineae</taxon>
        <taxon>Omphalotaceae</taxon>
        <taxon>Lentinula</taxon>
    </lineage>
</organism>
<dbReference type="EMBL" id="MU807015">
    <property type="protein sequence ID" value="KAJ3832272.1"/>
    <property type="molecule type" value="Genomic_DNA"/>
</dbReference>
<evidence type="ECO:0000313" key="2">
    <source>
        <dbReference type="Proteomes" id="UP001163846"/>
    </source>
</evidence>
<accession>A0AA38U4L4</accession>
<protein>
    <submittedName>
        <fullName evidence="1">Uncharacterized protein</fullName>
    </submittedName>
</protein>
<evidence type="ECO:0000313" key="1">
    <source>
        <dbReference type="EMBL" id="KAJ3832272.1"/>
    </source>
</evidence>
<reference evidence="1" key="1">
    <citation type="submission" date="2022-08" db="EMBL/GenBank/DDBJ databases">
        <authorList>
            <consortium name="DOE Joint Genome Institute"/>
            <person name="Min B."/>
            <person name="Riley R."/>
            <person name="Sierra-Patev S."/>
            <person name="Naranjo-Ortiz M."/>
            <person name="Looney B."/>
            <person name="Konkel Z."/>
            <person name="Slot J.C."/>
            <person name="Sakamoto Y."/>
            <person name="Steenwyk J.L."/>
            <person name="Rokas A."/>
            <person name="Carro J."/>
            <person name="Camarero S."/>
            <person name="Ferreira P."/>
            <person name="Molpeceres G."/>
            <person name="Ruiz-Duenas F.J."/>
            <person name="Serrano A."/>
            <person name="Henrissat B."/>
            <person name="Drula E."/>
            <person name="Hughes K.W."/>
            <person name="Mata J.L."/>
            <person name="Ishikawa N.K."/>
            <person name="Vargas-Isla R."/>
            <person name="Ushijima S."/>
            <person name="Smith C.A."/>
            <person name="Ahrendt S."/>
            <person name="Andreopoulos W."/>
            <person name="He G."/>
            <person name="Labutti K."/>
            <person name="Lipzen A."/>
            <person name="Ng V."/>
            <person name="Sandor L."/>
            <person name="Barry K."/>
            <person name="Martinez A.T."/>
            <person name="Xiao Y."/>
            <person name="Gibbons J.G."/>
            <person name="Terashima K."/>
            <person name="Hibbett D.S."/>
            <person name="Grigoriev I.V."/>
        </authorList>
    </citation>
    <scope>NUCLEOTIDE SEQUENCE</scope>
    <source>
        <strain evidence="1">TFB9207</strain>
    </source>
</reference>
<name>A0AA38U4L4_9AGAR</name>
<dbReference type="Proteomes" id="UP001163846">
    <property type="component" value="Unassembled WGS sequence"/>
</dbReference>
<comment type="caution">
    <text evidence="1">The sequence shown here is derived from an EMBL/GenBank/DDBJ whole genome shotgun (WGS) entry which is preliminary data.</text>
</comment>
<gene>
    <name evidence="1" type="ORF">F5878DRAFT_635379</name>
</gene>
<proteinExistence type="predicted"/>
<dbReference type="AlphaFoldDB" id="A0AA38U4L4"/>